<sequence>MIDFQSGGLFARLGPSDPRELAAELAPILVDGELVQLSFRGTRDSVVFTNKRLIAINVQGLTGKSGIIRPCPTARSRLGAWRRRDVSTSTPNSNCGSQDSGRSDSNSRARSTSDPSAASLEATSSSVALSLGGAAVHDSEACDVDAGDVFGVAAG</sequence>
<evidence type="ECO:0000313" key="4">
    <source>
        <dbReference type="Proteomes" id="UP000467428"/>
    </source>
</evidence>
<accession>A0A7I7RYP7</accession>
<dbReference type="InterPro" id="IPR012544">
    <property type="entry name" value="PHb"/>
</dbReference>
<dbReference type="Proteomes" id="UP000467428">
    <property type="component" value="Chromosome"/>
</dbReference>
<dbReference type="AlphaFoldDB" id="A0A7I7RYP7"/>
<evidence type="ECO:0000256" key="1">
    <source>
        <dbReference type="SAM" id="MobiDB-lite"/>
    </source>
</evidence>
<organism evidence="3 4">
    <name type="scientific">Mycolicibacterium arabiense</name>
    <dbReference type="NCBI Taxonomy" id="1286181"/>
    <lineage>
        <taxon>Bacteria</taxon>
        <taxon>Bacillati</taxon>
        <taxon>Actinomycetota</taxon>
        <taxon>Actinomycetes</taxon>
        <taxon>Mycobacteriales</taxon>
        <taxon>Mycobacteriaceae</taxon>
        <taxon>Mycolicibacterium</taxon>
    </lineage>
</organism>
<dbReference type="InterPro" id="IPR037063">
    <property type="entry name" value="PHb_sf"/>
</dbReference>
<evidence type="ECO:0000259" key="2">
    <source>
        <dbReference type="Pfam" id="PF08000"/>
    </source>
</evidence>
<dbReference type="SUPFAM" id="SSF50729">
    <property type="entry name" value="PH domain-like"/>
    <property type="match status" value="1"/>
</dbReference>
<dbReference type="EMBL" id="AP022593">
    <property type="protein sequence ID" value="BBY49768.1"/>
    <property type="molecule type" value="Genomic_DNA"/>
</dbReference>
<feature type="region of interest" description="Disordered" evidence="1">
    <location>
        <begin position="79"/>
        <end position="119"/>
    </location>
</feature>
<geneLocation type="plasmid" evidence="4">
    <name>pjcm18538 dna</name>
</geneLocation>
<gene>
    <name evidence="3" type="ORF">MARA_32360</name>
</gene>
<feature type="domain" description="Bacterial Pleckstrin homology" evidence="2">
    <location>
        <begin position="10"/>
        <end position="64"/>
    </location>
</feature>
<name>A0A7I7RYP7_9MYCO</name>
<dbReference type="KEGG" id="marz:MARA_32360"/>
<dbReference type="Gene3D" id="2.30.29.50">
    <property type="entry name" value="Bacterial Pleckstrin homology domain"/>
    <property type="match status" value="1"/>
</dbReference>
<protein>
    <recommendedName>
        <fullName evidence="2">Bacterial Pleckstrin homology domain-containing protein</fullName>
    </recommendedName>
</protein>
<feature type="compositionally biased region" description="Polar residues" evidence="1">
    <location>
        <begin position="87"/>
        <end position="100"/>
    </location>
</feature>
<proteinExistence type="predicted"/>
<evidence type="ECO:0000313" key="3">
    <source>
        <dbReference type="EMBL" id="BBY49768.1"/>
    </source>
</evidence>
<keyword evidence="4" id="KW-1185">Reference proteome</keyword>
<reference evidence="3 4" key="1">
    <citation type="journal article" date="2019" name="Emerg. Microbes Infect.">
        <title>Comprehensive subspecies identification of 175 nontuberculous mycobacteria species based on 7547 genomic profiles.</title>
        <authorList>
            <person name="Matsumoto Y."/>
            <person name="Kinjo T."/>
            <person name="Motooka D."/>
            <person name="Nabeya D."/>
            <person name="Jung N."/>
            <person name="Uechi K."/>
            <person name="Horii T."/>
            <person name="Iida T."/>
            <person name="Fujita J."/>
            <person name="Nakamura S."/>
        </authorList>
    </citation>
    <scope>NUCLEOTIDE SEQUENCE [LARGE SCALE GENOMIC DNA]</scope>
    <source>
        <strain evidence="3 4">JCM 18538</strain>
    </source>
</reference>
<dbReference type="Pfam" id="PF08000">
    <property type="entry name" value="bPH_1"/>
    <property type="match status" value="1"/>
</dbReference>